<keyword evidence="4 6" id="KW-0238">DNA-binding</keyword>
<dbReference type="InterPro" id="IPR039425">
    <property type="entry name" value="RNA_pol_sigma-70-like"/>
</dbReference>
<evidence type="ECO:0000259" key="7">
    <source>
        <dbReference type="SMART" id="SM00421"/>
    </source>
</evidence>
<comment type="caution">
    <text evidence="8">The sequence shown here is derived from an EMBL/GenBank/DDBJ whole genome shotgun (WGS) entry which is preliminary data.</text>
</comment>
<dbReference type="EMBL" id="JAUJEB010000001">
    <property type="protein sequence ID" value="MDN5210803.1"/>
    <property type="molecule type" value="Genomic_DNA"/>
</dbReference>
<evidence type="ECO:0000256" key="5">
    <source>
        <dbReference type="ARBA" id="ARBA00023163"/>
    </source>
</evidence>
<dbReference type="InterPro" id="IPR013325">
    <property type="entry name" value="RNA_pol_sigma_r2"/>
</dbReference>
<evidence type="ECO:0000256" key="4">
    <source>
        <dbReference type="ARBA" id="ARBA00023125"/>
    </source>
</evidence>
<sequence>MPLKKAIREMKNNDQIVFDELFERYHRKIYFFCLHSGLSPADSEEIVQEVFIKIWHGRKNLDPSKNVKAYLYKIAKNAMLDEFKRRIKQKAAEDYQVRLWLPENHTQNSVDYNELEELVAETLKGLPEKRRLVFELSRYKGLSNKEIAKEMDITVKTVESHLTHALKNFKAVFKKAEIIASLLGIFIFRTISSFF</sequence>
<gene>
    <name evidence="8" type="ORF">QQ020_02050</name>
</gene>
<dbReference type="CDD" id="cd06171">
    <property type="entry name" value="Sigma70_r4"/>
    <property type="match status" value="1"/>
</dbReference>
<dbReference type="Pfam" id="PF08281">
    <property type="entry name" value="Sigma70_r4_2"/>
    <property type="match status" value="1"/>
</dbReference>
<dbReference type="InterPro" id="IPR014284">
    <property type="entry name" value="RNA_pol_sigma-70_dom"/>
</dbReference>
<evidence type="ECO:0000256" key="2">
    <source>
        <dbReference type="ARBA" id="ARBA00023015"/>
    </source>
</evidence>
<dbReference type="NCBIfam" id="TIGR02985">
    <property type="entry name" value="Sig70_bacteroi1"/>
    <property type="match status" value="1"/>
</dbReference>
<evidence type="ECO:0000313" key="9">
    <source>
        <dbReference type="Proteomes" id="UP001172083"/>
    </source>
</evidence>
<dbReference type="PANTHER" id="PTHR43133:SF46">
    <property type="entry name" value="RNA POLYMERASE SIGMA-70 FACTOR ECF SUBFAMILY"/>
    <property type="match status" value="1"/>
</dbReference>
<dbReference type="InterPro" id="IPR007627">
    <property type="entry name" value="RNA_pol_sigma70_r2"/>
</dbReference>
<dbReference type="Pfam" id="PF04542">
    <property type="entry name" value="Sigma70_r2"/>
    <property type="match status" value="1"/>
</dbReference>
<comment type="similarity">
    <text evidence="1 6">Belongs to the sigma-70 factor family. ECF subfamily.</text>
</comment>
<evidence type="ECO:0000256" key="1">
    <source>
        <dbReference type="ARBA" id="ARBA00010641"/>
    </source>
</evidence>
<keyword evidence="9" id="KW-1185">Reference proteome</keyword>
<protein>
    <recommendedName>
        <fullName evidence="6">RNA polymerase sigma factor</fullName>
    </recommendedName>
</protein>
<dbReference type="InterPro" id="IPR000792">
    <property type="entry name" value="Tscrpt_reg_LuxR_C"/>
</dbReference>
<dbReference type="InterPro" id="IPR036388">
    <property type="entry name" value="WH-like_DNA-bd_sf"/>
</dbReference>
<dbReference type="SUPFAM" id="SSF88659">
    <property type="entry name" value="Sigma3 and sigma4 domains of RNA polymerase sigma factors"/>
    <property type="match status" value="1"/>
</dbReference>
<dbReference type="InterPro" id="IPR013324">
    <property type="entry name" value="RNA_pol_sigma_r3/r4-like"/>
</dbReference>
<organism evidence="8 9">
    <name type="scientific">Agaribacillus aureus</name>
    <dbReference type="NCBI Taxonomy" id="3051825"/>
    <lineage>
        <taxon>Bacteria</taxon>
        <taxon>Pseudomonadati</taxon>
        <taxon>Bacteroidota</taxon>
        <taxon>Cytophagia</taxon>
        <taxon>Cytophagales</taxon>
        <taxon>Splendidivirgaceae</taxon>
        <taxon>Agaribacillus</taxon>
    </lineage>
</organism>
<dbReference type="InterPro" id="IPR013249">
    <property type="entry name" value="RNA_pol_sigma70_r4_t2"/>
</dbReference>
<dbReference type="PANTHER" id="PTHR43133">
    <property type="entry name" value="RNA POLYMERASE ECF-TYPE SIGMA FACTO"/>
    <property type="match status" value="1"/>
</dbReference>
<evidence type="ECO:0000256" key="3">
    <source>
        <dbReference type="ARBA" id="ARBA00023082"/>
    </source>
</evidence>
<reference evidence="8" key="1">
    <citation type="submission" date="2023-06" db="EMBL/GenBank/DDBJ databases">
        <title>Genomic of Agaribacillus aureum.</title>
        <authorList>
            <person name="Wang G."/>
        </authorList>
    </citation>
    <scope>NUCLEOTIDE SEQUENCE</scope>
    <source>
        <strain evidence="8">BMA12</strain>
    </source>
</reference>
<evidence type="ECO:0000313" key="8">
    <source>
        <dbReference type="EMBL" id="MDN5210803.1"/>
    </source>
</evidence>
<dbReference type="PRINTS" id="PR00038">
    <property type="entry name" value="HTHLUXR"/>
</dbReference>
<name>A0ABT8KZC2_9BACT</name>
<proteinExistence type="inferred from homology"/>
<dbReference type="Gene3D" id="1.10.10.10">
    <property type="entry name" value="Winged helix-like DNA-binding domain superfamily/Winged helix DNA-binding domain"/>
    <property type="match status" value="1"/>
</dbReference>
<dbReference type="InterPro" id="IPR000838">
    <property type="entry name" value="RNA_pol_sigma70_ECF_CS"/>
</dbReference>
<dbReference type="PROSITE" id="PS01063">
    <property type="entry name" value="SIGMA70_ECF"/>
    <property type="match status" value="1"/>
</dbReference>
<dbReference type="InterPro" id="IPR014327">
    <property type="entry name" value="RNA_pol_sigma70_bacteroid"/>
</dbReference>
<dbReference type="SMART" id="SM00421">
    <property type="entry name" value="HTH_LUXR"/>
    <property type="match status" value="1"/>
</dbReference>
<dbReference type="Gene3D" id="1.10.1740.10">
    <property type="match status" value="1"/>
</dbReference>
<accession>A0ABT8KZC2</accession>
<dbReference type="SUPFAM" id="SSF88946">
    <property type="entry name" value="Sigma2 domain of RNA polymerase sigma factors"/>
    <property type="match status" value="1"/>
</dbReference>
<keyword evidence="2 6" id="KW-0805">Transcription regulation</keyword>
<dbReference type="RefSeq" id="WP_346756143.1">
    <property type="nucleotide sequence ID" value="NZ_JAUJEB010000001.1"/>
</dbReference>
<dbReference type="NCBIfam" id="TIGR02937">
    <property type="entry name" value="sigma70-ECF"/>
    <property type="match status" value="1"/>
</dbReference>
<feature type="domain" description="HTH luxR-type" evidence="7">
    <location>
        <begin position="123"/>
        <end position="182"/>
    </location>
</feature>
<keyword evidence="5 6" id="KW-0804">Transcription</keyword>
<keyword evidence="3 6" id="KW-0731">Sigma factor</keyword>
<dbReference type="Proteomes" id="UP001172083">
    <property type="component" value="Unassembled WGS sequence"/>
</dbReference>
<evidence type="ECO:0000256" key="6">
    <source>
        <dbReference type="RuleBase" id="RU000716"/>
    </source>
</evidence>